<dbReference type="SUPFAM" id="SSF53720">
    <property type="entry name" value="ALDH-like"/>
    <property type="match status" value="1"/>
</dbReference>
<dbReference type="FunFam" id="3.40.605.10:FF:000005">
    <property type="entry name" value="Succinate-semialdehyde dehydrogenase I"/>
    <property type="match status" value="1"/>
</dbReference>
<dbReference type="InterPro" id="IPR029510">
    <property type="entry name" value="Ald_DH_CS_GLU"/>
</dbReference>
<name>A0A3M7D1S0_HORWE</name>
<dbReference type="InterPro" id="IPR016160">
    <property type="entry name" value="Ald_DH_CS_CYS"/>
</dbReference>
<comment type="pathway">
    <text evidence="1">Amino-acid degradation; 4-aminobutanoate degradation.</text>
</comment>
<dbReference type="CDD" id="cd07103">
    <property type="entry name" value="ALDH_F5_SSADH_GabD"/>
    <property type="match status" value="1"/>
</dbReference>
<feature type="domain" description="Aldehyde dehydrogenase" evidence="12">
    <location>
        <begin position="36"/>
        <end position="487"/>
    </location>
</feature>
<comment type="catalytic activity">
    <reaction evidence="7">
        <text>succinate semialdehyde + NADP(+) + H2O = succinate + NADPH + 2 H(+)</text>
        <dbReference type="Rhea" id="RHEA:13213"/>
        <dbReference type="ChEBI" id="CHEBI:15377"/>
        <dbReference type="ChEBI" id="CHEBI:15378"/>
        <dbReference type="ChEBI" id="CHEBI:30031"/>
        <dbReference type="ChEBI" id="CHEBI:57706"/>
        <dbReference type="ChEBI" id="CHEBI:57783"/>
        <dbReference type="ChEBI" id="CHEBI:58349"/>
        <dbReference type="EC" id="1.2.1.16"/>
    </reaction>
</comment>
<dbReference type="InterPro" id="IPR050740">
    <property type="entry name" value="Aldehyde_DH_Superfamily"/>
</dbReference>
<accession>A0A3M7D1S0</accession>
<evidence type="ECO:0000256" key="5">
    <source>
        <dbReference type="ARBA" id="ARBA00023002"/>
    </source>
</evidence>
<proteinExistence type="inferred from homology"/>
<dbReference type="OrthoDB" id="310895at2759"/>
<dbReference type="Gene3D" id="3.40.309.10">
    <property type="entry name" value="Aldehyde Dehydrogenase, Chain A, domain 2"/>
    <property type="match status" value="1"/>
</dbReference>
<dbReference type="Proteomes" id="UP000270230">
    <property type="component" value="Unassembled WGS sequence"/>
</dbReference>
<evidence type="ECO:0000256" key="6">
    <source>
        <dbReference type="ARBA" id="ARBA00030806"/>
    </source>
</evidence>
<dbReference type="GO" id="GO:0004777">
    <property type="term" value="F:succinate-semialdehyde dehydrogenase (NAD+) activity"/>
    <property type="evidence" value="ECO:0007669"/>
    <property type="project" value="UniProtKB-EC"/>
</dbReference>
<dbReference type="EC" id="1.2.1.16" evidence="9"/>
<protein>
    <recommendedName>
        <fullName evidence="4">Succinate-semialdehyde dehydrogenase, mitochondrial</fullName>
        <ecNumber evidence="9">1.2.1.16</ecNumber>
        <ecNumber evidence="3">1.2.1.24</ecNumber>
    </recommendedName>
    <alternativeName>
        <fullName evidence="6">NAD(+)-dependent succinic semialdehyde dehydrogenase</fullName>
    </alternativeName>
</protein>
<dbReference type="EC" id="1.2.1.24" evidence="3"/>
<evidence type="ECO:0000259" key="12">
    <source>
        <dbReference type="Pfam" id="PF00171"/>
    </source>
</evidence>
<dbReference type="FunFam" id="3.40.309.10:FF:000004">
    <property type="entry name" value="Succinate-semialdehyde dehydrogenase I"/>
    <property type="match status" value="1"/>
</dbReference>
<sequence length="494" mass="52846">LNDPSILIQDAFVAGNWVKKEKTFAVTAWTDLAELIPFPEPSTAQTLVNVADCSVDDFRHAIRTAYDAQSAYYEQTTAAQRGAFLRRWYEAVLKNVEDLATILSLENGKTLEKAKGEVLYAASFISWFAEEATRSYGYTIPSSLPNTTLVSVREPVGVCGIITPWNFPAAMITRKVAPAVAAGCAVVIKPPSETPLTALALAKLAERCQIFPNILHVCPTKDRAAASELATSSLVNKISFTGSTGVGKILAKLATGTLKKVSLELGGNAPLIVFDDADLDLAVEGAMVCKFRCSGQTCVCANRILVQKGVVEAFTQKLVTAVSKLKMGPGLDLSTTQGPLINQAAVDKVLEHIEDGVKHGCKIETGGKQPQRPGFFCEPTVLSGAKVNMKVASDETFGPLAAIFEFDSEEDGLRLANNTEFGLAGYFFSSNANRCTRVARRMQVGMVGVNTGKISAAEAPFGGVKESGYGREGSLYGMEEYQVIKSITTGNLNS</sequence>
<reference evidence="13 14" key="1">
    <citation type="journal article" date="2018" name="BMC Genomics">
        <title>Genomic evidence for intraspecific hybridization in a clonal and extremely halotolerant yeast.</title>
        <authorList>
            <person name="Gostincar C."/>
            <person name="Stajich J.E."/>
            <person name="Zupancic J."/>
            <person name="Zalar P."/>
            <person name="Gunde-Cimerman N."/>
        </authorList>
    </citation>
    <scope>NUCLEOTIDE SEQUENCE [LARGE SCALE GENOMIC DNA]</scope>
    <source>
        <strain evidence="13 14">EXF-151</strain>
    </source>
</reference>
<evidence type="ECO:0000256" key="10">
    <source>
        <dbReference type="PROSITE-ProRule" id="PRU10007"/>
    </source>
</evidence>
<dbReference type="AlphaFoldDB" id="A0A3M7D1S0"/>
<gene>
    <name evidence="13" type="ORF">D0865_02690</name>
</gene>
<dbReference type="PANTHER" id="PTHR43353:SF5">
    <property type="entry name" value="SUCCINATE-SEMIALDEHYDE DEHYDROGENASE, MITOCHONDRIAL"/>
    <property type="match status" value="1"/>
</dbReference>
<evidence type="ECO:0000256" key="9">
    <source>
        <dbReference type="ARBA" id="ARBA00067047"/>
    </source>
</evidence>
<keyword evidence="5 11" id="KW-0560">Oxidoreductase</keyword>
<comment type="caution">
    <text evidence="13">The sequence shown here is derived from an EMBL/GenBank/DDBJ whole genome shotgun (WGS) entry which is preliminary data.</text>
</comment>
<evidence type="ECO:0000256" key="2">
    <source>
        <dbReference type="ARBA" id="ARBA00009986"/>
    </source>
</evidence>
<dbReference type="PANTHER" id="PTHR43353">
    <property type="entry name" value="SUCCINATE-SEMIALDEHYDE DEHYDROGENASE, MITOCHONDRIAL"/>
    <property type="match status" value="1"/>
</dbReference>
<evidence type="ECO:0000256" key="4">
    <source>
        <dbReference type="ARBA" id="ARBA00019842"/>
    </source>
</evidence>
<feature type="non-terminal residue" evidence="13">
    <location>
        <position position="1"/>
    </location>
</feature>
<evidence type="ECO:0000256" key="11">
    <source>
        <dbReference type="RuleBase" id="RU003345"/>
    </source>
</evidence>
<evidence type="ECO:0000313" key="14">
    <source>
        <dbReference type="Proteomes" id="UP000270230"/>
    </source>
</evidence>
<dbReference type="InterPro" id="IPR016162">
    <property type="entry name" value="Ald_DH_N"/>
</dbReference>
<dbReference type="InterPro" id="IPR016163">
    <property type="entry name" value="Ald_DH_C"/>
</dbReference>
<evidence type="ECO:0000313" key="13">
    <source>
        <dbReference type="EMBL" id="RMY58288.1"/>
    </source>
</evidence>
<dbReference type="PROSITE" id="PS00687">
    <property type="entry name" value="ALDEHYDE_DEHYDR_GLU"/>
    <property type="match status" value="1"/>
</dbReference>
<feature type="active site" evidence="10">
    <location>
        <position position="264"/>
    </location>
</feature>
<comment type="catalytic activity">
    <reaction evidence="8">
        <text>succinate semialdehyde + NAD(+) + H2O = succinate + NADH + 2 H(+)</text>
        <dbReference type="Rhea" id="RHEA:13217"/>
        <dbReference type="ChEBI" id="CHEBI:15377"/>
        <dbReference type="ChEBI" id="CHEBI:15378"/>
        <dbReference type="ChEBI" id="CHEBI:30031"/>
        <dbReference type="ChEBI" id="CHEBI:57540"/>
        <dbReference type="ChEBI" id="CHEBI:57706"/>
        <dbReference type="ChEBI" id="CHEBI:57945"/>
        <dbReference type="EC" id="1.2.1.16"/>
    </reaction>
</comment>
<dbReference type="GO" id="GO:0005737">
    <property type="term" value="C:cytoplasm"/>
    <property type="evidence" value="ECO:0007669"/>
    <property type="project" value="TreeGrafter"/>
</dbReference>
<dbReference type="Gene3D" id="3.40.605.10">
    <property type="entry name" value="Aldehyde Dehydrogenase, Chain A, domain 1"/>
    <property type="match status" value="1"/>
</dbReference>
<evidence type="ECO:0000256" key="7">
    <source>
        <dbReference type="ARBA" id="ARBA00050387"/>
    </source>
</evidence>
<comment type="similarity">
    <text evidence="2 11">Belongs to the aldehyde dehydrogenase family.</text>
</comment>
<evidence type="ECO:0000256" key="8">
    <source>
        <dbReference type="ARBA" id="ARBA00052698"/>
    </source>
</evidence>
<dbReference type="GO" id="GO:0009450">
    <property type="term" value="P:gamma-aminobutyric acid catabolic process"/>
    <property type="evidence" value="ECO:0007669"/>
    <property type="project" value="TreeGrafter"/>
</dbReference>
<dbReference type="InterPro" id="IPR016161">
    <property type="entry name" value="Ald_DH/histidinol_DH"/>
</dbReference>
<organism evidence="13 14">
    <name type="scientific">Hortaea werneckii</name>
    <name type="common">Black yeast</name>
    <name type="synonym">Cladosporium werneckii</name>
    <dbReference type="NCBI Taxonomy" id="91943"/>
    <lineage>
        <taxon>Eukaryota</taxon>
        <taxon>Fungi</taxon>
        <taxon>Dikarya</taxon>
        <taxon>Ascomycota</taxon>
        <taxon>Pezizomycotina</taxon>
        <taxon>Dothideomycetes</taxon>
        <taxon>Dothideomycetidae</taxon>
        <taxon>Mycosphaerellales</taxon>
        <taxon>Teratosphaeriaceae</taxon>
        <taxon>Hortaea</taxon>
    </lineage>
</organism>
<evidence type="ECO:0000256" key="3">
    <source>
        <dbReference type="ARBA" id="ARBA00013051"/>
    </source>
</evidence>
<evidence type="ECO:0000256" key="1">
    <source>
        <dbReference type="ARBA" id="ARBA00005176"/>
    </source>
</evidence>
<dbReference type="PROSITE" id="PS00070">
    <property type="entry name" value="ALDEHYDE_DEHYDR_CYS"/>
    <property type="match status" value="1"/>
</dbReference>
<dbReference type="InterPro" id="IPR015590">
    <property type="entry name" value="Aldehyde_DH_dom"/>
</dbReference>
<dbReference type="Pfam" id="PF00171">
    <property type="entry name" value="Aldedh"/>
    <property type="match status" value="1"/>
</dbReference>
<dbReference type="EMBL" id="QWIN01000136">
    <property type="protein sequence ID" value="RMY58288.1"/>
    <property type="molecule type" value="Genomic_DNA"/>
</dbReference>